<protein>
    <recommendedName>
        <fullName evidence="8 9">Triosephosphate isomerase</fullName>
        <shortName evidence="8">TIM</shortName>
        <shortName evidence="8">TPI</shortName>
        <ecNumber evidence="8 9">5.3.1.1</ecNumber>
    </recommendedName>
    <alternativeName>
        <fullName evidence="8">Triose-phosphate isomerase</fullName>
    </alternativeName>
</protein>
<evidence type="ECO:0000256" key="9">
    <source>
        <dbReference type="RuleBase" id="RU363013"/>
    </source>
</evidence>
<comment type="similarity">
    <text evidence="3 8 9">Belongs to the triosephosphate isomerase family.</text>
</comment>
<evidence type="ECO:0000256" key="7">
    <source>
        <dbReference type="ARBA" id="ARBA00023235"/>
    </source>
</evidence>
<keyword evidence="6 8" id="KW-0324">Glycolysis</keyword>
<comment type="caution">
    <text evidence="10">The sequence shown here is derived from an EMBL/GenBank/DDBJ whole genome shotgun (WGS) entry which is preliminary data.</text>
</comment>
<dbReference type="PROSITE" id="PS00171">
    <property type="entry name" value="TIM_1"/>
    <property type="match status" value="1"/>
</dbReference>
<comment type="catalytic activity">
    <reaction evidence="1">
        <text>L-erythrulose 1-phosphate = D-erythrulose 4-phosphate</text>
        <dbReference type="Rhea" id="RHEA:49588"/>
        <dbReference type="ChEBI" id="CHEBI:58002"/>
        <dbReference type="ChEBI" id="CHEBI:90796"/>
        <dbReference type="EC" id="5.3.1.33"/>
    </reaction>
</comment>
<feature type="binding site" evidence="8">
    <location>
        <position position="172"/>
    </location>
    <ligand>
        <name>substrate</name>
    </ligand>
</feature>
<dbReference type="GO" id="GO:0005829">
    <property type="term" value="C:cytosol"/>
    <property type="evidence" value="ECO:0007669"/>
    <property type="project" value="TreeGrafter"/>
</dbReference>
<dbReference type="InterPro" id="IPR020861">
    <property type="entry name" value="Triosephosphate_isomerase_AS"/>
</dbReference>
<dbReference type="GO" id="GO:0046166">
    <property type="term" value="P:glyceraldehyde-3-phosphate biosynthetic process"/>
    <property type="evidence" value="ECO:0007669"/>
    <property type="project" value="TreeGrafter"/>
</dbReference>
<organism evidence="10 11">
    <name type="scientific">Parvularcula dongshanensis</name>
    <dbReference type="NCBI Taxonomy" id="1173995"/>
    <lineage>
        <taxon>Bacteria</taxon>
        <taxon>Pseudomonadati</taxon>
        <taxon>Pseudomonadota</taxon>
        <taxon>Alphaproteobacteria</taxon>
        <taxon>Parvularculales</taxon>
        <taxon>Parvularculaceae</taxon>
        <taxon>Parvularcula</taxon>
    </lineage>
</organism>
<feature type="active site" description="Electrophile" evidence="8">
    <location>
        <position position="95"/>
    </location>
</feature>
<proteinExistence type="inferred from homology"/>
<feature type="binding site" evidence="8">
    <location>
        <begin position="225"/>
        <end position="226"/>
    </location>
    <ligand>
        <name>substrate</name>
    </ligand>
</feature>
<dbReference type="PANTHER" id="PTHR21139:SF42">
    <property type="entry name" value="TRIOSEPHOSPHATE ISOMERASE"/>
    <property type="match status" value="1"/>
</dbReference>
<comment type="subcellular location">
    <subcellularLocation>
        <location evidence="8 9">Cytoplasm</location>
    </subcellularLocation>
</comment>
<dbReference type="GO" id="GO:0004807">
    <property type="term" value="F:triose-phosphate isomerase activity"/>
    <property type="evidence" value="ECO:0007669"/>
    <property type="project" value="UniProtKB-UniRule"/>
</dbReference>
<name>A0A840I5W3_9PROT</name>
<dbReference type="InterPro" id="IPR000652">
    <property type="entry name" value="Triosephosphate_isomerase"/>
</dbReference>
<keyword evidence="7 8" id="KW-0413">Isomerase</keyword>
<dbReference type="RefSeq" id="WP_183818767.1">
    <property type="nucleotide sequence ID" value="NZ_JACHOB010000005.1"/>
</dbReference>
<comment type="pathway">
    <text evidence="8 9">Carbohydrate biosynthesis; gluconeogenesis.</text>
</comment>
<comment type="subunit">
    <text evidence="8 9">Homodimer.</text>
</comment>
<dbReference type="InterPro" id="IPR035990">
    <property type="entry name" value="TIM_sf"/>
</dbReference>
<evidence type="ECO:0000256" key="2">
    <source>
        <dbReference type="ARBA" id="ARBA00004939"/>
    </source>
</evidence>
<dbReference type="AlphaFoldDB" id="A0A840I5W3"/>
<dbReference type="Proteomes" id="UP000563524">
    <property type="component" value="Unassembled WGS sequence"/>
</dbReference>
<dbReference type="InterPro" id="IPR022896">
    <property type="entry name" value="TrioseP_Isoase_bac/euk"/>
</dbReference>
<keyword evidence="11" id="KW-1185">Reference proteome</keyword>
<feature type="binding site" evidence="8">
    <location>
        <position position="204"/>
    </location>
    <ligand>
        <name>substrate</name>
    </ligand>
</feature>
<dbReference type="CDD" id="cd00311">
    <property type="entry name" value="TIM"/>
    <property type="match status" value="1"/>
</dbReference>
<comment type="catalytic activity">
    <reaction evidence="8 9">
        <text>D-glyceraldehyde 3-phosphate = dihydroxyacetone phosphate</text>
        <dbReference type="Rhea" id="RHEA:18585"/>
        <dbReference type="ChEBI" id="CHEBI:57642"/>
        <dbReference type="ChEBI" id="CHEBI:59776"/>
        <dbReference type="EC" id="5.3.1.1"/>
    </reaction>
</comment>
<evidence type="ECO:0000256" key="8">
    <source>
        <dbReference type="HAMAP-Rule" id="MF_00147"/>
    </source>
</evidence>
<dbReference type="GO" id="GO:0006096">
    <property type="term" value="P:glycolytic process"/>
    <property type="evidence" value="ECO:0007669"/>
    <property type="project" value="UniProtKB-UniRule"/>
</dbReference>
<dbReference type="Gene3D" id="3.20.20.70">
    <property type="entry name" value="Aldolase class I"/>
    <property type="match status" value="1"/>
</dbReference>
<comment type="pathway">
    <text evidence="8 9">Carbohydrate degradation; glycolysis; D-glyceraldehyde 3-phosphate from glycerone phosphate: step 1/1.</text>
</comment>
<dbReference type="EC" id="5.3.1.1" evidence="8 9"/>
<dbReference type="UniPathway" id="UPA00109">
    <property type="reaction ID" value="UER00189"/>
</dbReference>
<evidence type="ECO:0000256" key="3">
    <source>
        <dbReference type="ARBA" id="ARBA00007422"/>
    </source>
</evidence>
<dbReference type="UniPathway" id="UPA00138"/>
<evidence type="ECO:0000256" key="5">
    <source>
        <dbReference type="ARBA" id="ARBA00022490"/>
    </source>
</evidence>
<feature type="active site" description="Proton acceptor" evidence="8">
    <location>
        <position position="166"/>
    </location>
</feature>
<dbReference type="EMBL" id="JACHOB010000005">
    <property type="protein sequence ID" value="MBB4659802.1"/>
    <property type="molecule type" value="Genomic_DNA"/>
</dbReference>
<sequence>MRRLIVGNWKMNGLRGAEKEITRLGELLTPDDRKRADVVVCPPATLLGCLVEEAAAAGIELGGQNCHIRPSGAHTGEVSAEMLADAGAKWCIVGHSERRQDHGERSALVRAKAEAALRAGLTPIICVGEKPEDHEAGRAEAVVGSQIEVAMPNIGISGGRFVTAYEPIWAVGTGVVPRPSHIEAIHARIRKTVGPDTPILYGGSVKGKNAGGILSIPNVDGALIGGASLKAEDFHEIISARWTDHG</sequence>
<dbReference type="GO" id="GO:0006094">
    <property type="term" value="P:gluconeogenesis"/>
    <property type="evidence" value="ECO:0007669"/>
    <property type="project" value="UniProtKB-UniRule"/>
</dbReference>
<dbReference type="Pfam" id="PF00121">
    <property type="entry name" value="TIM"/>
    <property type="match status" value="1"/>
</dbReference>
<evidence type="ECO:0000256" key="4">
    <source>
        <dbReference type="ARBA" id="ARBA00022432"/>
    </source>
</evidence>
<dbReference type="HAMAP" id="MF_00147_B">
    <property type="entry name" value="TIM_B"/>
    <property type="match status" value="1"/>
</dbReference>
<accession>A0A840I5W3</accession>
<comment type="function">
    <text evidence="8">Involved in the gluconeogenesis. Catalyzes stereospecifically the conversion of dihydroxyacetone phosphate (DHAP) to D-glyceraldehyde-3-phosphate (G3P).</text>
</comment>
<comment type="pathway">
    <text evidence="2">Carbohydrate metabolism; erythritol degradation.</text>
</comment>
<evidence type="ECO:0000256" key="1">
    <source>
        <dbReference type="ARBA" id="ARBA00000148"/>
    </source>
</evidence>
<dbReference type="NCBIfam" id="TIGR00419">
    <property type="entry name" value="tim"/>
    <property type="match status" value="1"/>
</dbReference>
<dbReference type="PANTHER" id="PTHR21139">
    <property type="entry name" value="TRIOSEPHOSPHATE ISOMERASE"/>
    <property type="match status" value="1"/>
</dbReference>
<dbReference type="UniPathway" id="UPA01066"/>
<dbReference type="GO" id="GO:0019563">
    <property type="term" value="P:glycerol catabolic process"/>
    <property type="evidence" value="ECO:0007669"/>
    <property type="project" value="TreeGrafter"/>
</dbReference>
<keyword evidence="5 8" id="KW-0963">Cytoplasm</keyword>
<keyword evidence="4 8" id="KW-0312">Gluconeogenesis</keyword>
<gene>
    <name evidence="8" type="primary">tpiA</name>
    <name evidence="10" type="ORF">GGQ59_002343</name>
</gene>
<dbReference type="InterPro" id="IPR013785">
    <property type="entry name" value="Aldolase_TIM"/>
</dbReference>
<evidence type="ECO:0000313" key="10">
    <source>
        <dbReference type="EMBL" id="MBB4659802.1"/>
    </source>
</evidence>
<feature type="binding site" evidence="8">
    <location>
        <begin position="8"/>
        <end position="10"/>
    </location>
    <ligand>
        <name>substrate</name>
    </ligand>
</feature>
<evidence type="ECO:0000313" key="11">
    <source>
        <dbReference type="Proteomes" id="UP000563524"/>
    </source>
</evidence>
<dbReference type="SUPFAM" id="SSF51351">
    <property type="entry name" value="Triosephosphate isomerase (TIM)"/>
    <property type="match status" value="1"/>
</dbReference>
<reference evidence="10 11" key="1">
    <citation type="submission" date="2020-08" db="EMBL/GenBank/DDBJ databases">
        <title>Genomic Encyclopedia of Type Strains, Phase IV (KMG-IV): sequencing the most valuable type-strain genomes for metagenomic binning, comparative biology and taxonomic classification.</title>
        <authorList>
            <person name="Goeker M."/>
        </authorList>
    </citation>
    <scope>NUCLEOTIDE SEQUENCE [LARGE SCALE GENOMIC DNA]</scope>
    <source>
        <strain evidence="10 11">DSM 102850</strain>
    </source>
</reference>
<evidence type="ECO:0000256" key="6">
    <source>
        <dbReference type="ARBA" id="ARBA00023152"/>
    </source>
</evidence>
<dbReference type="PROSITE" id="PS51440">
    <property type="entry name" value="TIM_2"/>
    <property type="match status" value="1"/>
</dbReference>